<dbReference type="InterPro" id="IPR012867">
    <property type="entry name" value="DUF1648"/>
</dbReference>
<dbReference type="AlphaFoldDB" id="A0A318RP59"/>
<keyword evidence="4" id="KW-1185">Reference proteome</keyword>
<keyword evidence="1" id="KW-0812">Transmembrane</keyword>
<feature type="domain" description="DUF1648" evidence="2">
    <location>
        <begin position="27"/>
        <end position="72"/>
    </location>
</feature>
<reference evidence="3 4" key="1">
    <citation type="submission" date="2018-06" db="EMBL/GenBank/DDBJ databases">
        <title>Genomic Encyclopedia of Type Strains, Phase IV (KMG-IV): sequencing the most valuable type-strain genomes for metagenomic binning, comparative biology and taxonomic classification.</title>
        <authorList>
            <person name="Goeker M."/>
        </authorList>
    </citation>
    <scope>NUCLEOTIDE SEQUENCE [LARGE SCALE GENOMIC DNA]</scope>
    <source>
        <strain evidence="3 4">DSM 45521</strain>
    </source>
</reference>
<evidence type="ECO:0000256" key="1">
    <source>
        <dbReference type="SAM" id="Phobius"/>
    </source>
</evidence>
<name>A0A318RP59_WILLI</name>
<comment type="caution">
    <text evidence="3">The sequence shown here is derived from an EMBL/GenBank/DDBJ whole genome shotgun (WGS) entry which is preliminary data.</text>
</comment>
<evidence type="ECO:0000313" key="3">
    <source>
        <dbReference type="EMBL" id="PYE20687.1"/>
    </source>
</evidence>
<dbReference type="Proteomes" id="UP000247591">
    <property type="component" value="Unassembled WGS sequence"/>
</dbReference>
<dbReference type="Pfam" id="PF07853">
    <property type="entry name" value="DUF1648"/>
    <property type="match status" value="1"/>
</dbReference>
<proteinExistence type="predicted"/>
<evidence type="ECO:0000259" key="2">
    <source>
        <dbReference type="Pfam" id="PF07853"/>
    </source>
</evidence>
<feature type="transmembrane region" description="Helical" evidence="1">
    <location>
        <begin position="58"/>
        <end position="82"/>
    </location>
</feature>
<dbReference type="EMBL" id="QJSP01000001">
    <property type="protein sequence ID" value="PYE20687.1"/>
    <property type="molecule type" value="Genomic_DNA"/>
</dbReference>
<feature type="transmembrane region" description="Helical" evidence="1">
    <location>
        <begin position="209"/>
        <end position="228"/>
    </location>
</feature>
<dbReference type="OrthoDB" id="3178004at2"/>
<feature type="transmembrane region" description="Helical" evidence="1">
    <location>
        <begin position="94"/>
        <end position="116"/>
    </location>
</feature>
<feature type="transmembrane region" description="Helical" evidence="1">
    <location>
        <begin position="182"/>
        <end position="203"/>
    </location>
</feature>
<feature type="transmembrane region" description="Helical" evidence="1">
    <location>
        <begin position="128"/>
        <end position="149"/>
    </location>
</feature>
<keyword evidence="1" id="KW-1133">Transmembrane helix</keyword>
<accession>A0A318RP59</accession>
<dbReference type="RefSeq" id="WP_110467467.1">
    <property type="nucleotide sequence ID" value="NZ_QJSP01000001.1"/>
</dbReference>
<protein>
    <submittedName>
        <fullName evidence="3">Uncharacterized protein DUF1648</fullName>
    </submittedName>
</protein>
<keyword evidence="1" id="KW-0472">Membrane</keyword>
<gene>
    <name evidence="3" type="ORF">DFR67_10176</name>
</gene>
<evidence type="ECO:0000313" key="4">
    <source>
        <dbReference type="Proteomes" id="UP000247591"/>
    </source>
</evidence>
<sequence>MGMSPERSERPTAFLVGIALAVPLLATIVGLVLLGTWWHQLPDPLASHWGAGGAADGFTSRTAVLAAIPLIGAVFALVAAVLIRVTDDPTTCAYVVSGTAGISTFLYVLILAAVGVQRGVTATDSRFPGWWAAIAAGIAVVSAATAYLLTPRWSATGEASQPTSAVPLPVGATERVVWTRSVLSGGAFEALTVSGVLVVAVGAVLTNQWWMLSVAGIIVLIFVVLRGMRVTVDAEGLSVRSVVRWPRVEIPVSDIAAAQVVEVKAVKDFGGYGYRLGFRGELKGVKGFVLRSGEGILVDRISGAREIVVVDDAKTAVRLLETYRLRGDSAAA</sequence>
<feature type="transmembrane region" description="Helical" evidence="1">
    <location>
        <begin position="12"/>
        <end position="38"/>
    </location>
</feature>
<organism evidence="3 4">
    <name type="scientific">Williamsia limnetica</name>
    <dbReference type="NCBI Taxonomy" id="882452"/>
    <lineage>
        <taxon>Bacteria</taxon>
        <taxon>Bacillati</taxon>
        <taxon>Actinomycetota</taxon>
        <taxon>Actinomycetes</taxon>
        <taxon>Mycobacteriales</taxon>
        <taxon>Nocardiaceae</taxon>
        <taxon>Williamsia</taxon>
    </lineage>
</organism>